<dbReference type="GO" id="GO:0006355">
    <property type="term" value="P:regulation of DNA-templated transcription"/>
    <property type="evidence" value="ECO:0007669"/>
    <property type="project" value="InterPro"/>
</dbReference>
<dbReference type="Gene3D" id="1.25.40.10">
    <property type="entry name" value="Tetratricopeptide repeat domain"/>
    <property type="match status" value="1"/>
</dbReference>
<sequence length="865" mass="95786">MTQSTFYFGEWQINPDANSLQKGRRQKQVEPKAMDVLLYLCRHAGEVISAETLLSECWSGIDTGDNPLHKTINQLRRALDDSATSPVYIETIRKRGYRTLAEVRFPIGHEQSVAPQQWQGDSPFPGLRAYTAADAKVFFGRSEQIQLLLERIAQQVRFGRDFCLVLGPSGSGKSSLIHAGIVPNLMSEQGANGLGLLDHATLDLADVQAGDLLLSLASTMLDWELNDAPVFAGESASTLAAKLLEPATLLAGLQPLLQHTQYGTARFGLFIDRLEVLLSSPLFSDDERQQFVDVLEQLAHSRAILVLSACRNDFYPQLMSYPSLRAGKGSGAHFDLAPPGRQELLQMIRLPAVSAGLSWQQDPDTAMPLDEILCADAASNPDALPLLQYTLQQLYLQRAADGTMQIAVYQALGGIEGAIGKTADALLASLGEPEQQALSRVLSLLVTLREDEQSITSRSARWDQLQTEAEKTLVQAMVEQRLFVSSLNQQQAGFHVAHEALLRRWPKAVAWINQHKDSLAQRARLYHQSRRWLAEHKSGAFLLVDGKPLQQAQLLTQNPLFTLDAGEQQFVHASTQRAFWRRWTRRSTVMLLCVLTVISVTMSLRSQQAQQQATARRLDAENLLGFMVGDFADKLRSIGRMDLLDGISNKALEYFTAKGNIQDKTLGFEGRFQHGQTLEAIGEVAYSRGKTDEAKNALLAAQQEFLPLLDEQPNNLELLKSLGANAFWQGQITYDKADWQPTSLHFGQYLIYSQKMVDIAPDNKDAQMELSYALNSLGSVQFKMKQFHHAKELFQQSLAQKEALLAATPDNQSLVGDVANARSWVASALVAEGDTDAAIKVWESISRDSRIQLRSAPLAKLSSLA</sequence>
<dbReference type="AlphaFoldDB" id="A0A4R2F190"/>
<dbReference type="InterPro" id="IPR011990">
    <property type="entry name" value="TPR-like_helical_dom_sf"/>
</dbReference>
<keyword evidence="1 2" id="KW-0238">DNA-binding</keyword>
<keyword evidence="5" id="KW-1185">Reference proteome</keyword>
<gene>
    <name evidence="4" type="ORF">EDC91_14320</name>
</gene>
<dbReference type="InterPro" id="IPR036388">
    <property type="entry name" value="WH-like_DNA-bd_sf"/>
</dbReference>
<dbReference type="Proteomes" id="UP000294832">
    <property type="component" value="Unassembled WGS sequence"/>
</dbReference>
<dbReference type="PANTHER" id="PTHR47691:SF3">
    <property type="entry name" value="HTH-TYPE TRANSCRIPTIONAL REGULATOR RV0890C-RELATED"/>
    <property type="match status" value="1"/>
</dbReference>
<reference evidence="4 5" key="1">
    <citation type="submission" date="2019-03" db="EMBL/GenBank/DDBJ databases">
        <title>Freshwater and sediment microbial communities from various areas in North America, analyzing microbe dynamics in response to fracking.</title>
        <authorList>
            <person name="Lamendella R."/>
        </authorList>
    </citation>
    <scope>NUCLEOTIDE SEQUENCE [LARGE SCALE GENOMIC DNA]</scope>
    <source>
        <strain evidence="4 5">74A</strain>
    </source>
</reference>
<name>A0A4R2F190_9GAMM</name>
<dbReference type="SUPFAM" id="SSF46894">
    <property type="entry name" value="C-terminal effector domain of the bipartite response regulators"/>
    <property type="match status" value="1"/>
</dbReference>
<evidence type="ECO:0000313" key="5">
    <source>
        <dbReference type="Proteomes" id="UP000294832"/>
    </source>
</evidence>
<organism evidence="4 5">
    <name type="scientific">Shewanella fodinae</name>
    <dbReference type="NCBI Taxonomy" id="552357"/>
    <lineage>
        <taxon>Bacteria</taxon>
        <taxon>Pseudomonadati</taxon>
        <taxon>Pseudomonadota</taxon>
        <taxon>Gammaproteobacteria</taxon>
        <taxon>Alteromonadales</taxon>
        <taxon>Shewanellaceae</taxon>
        <taxon>Shewanella</taxon>
    </lineage>
</organism>
<feature type="domain" description="OmpR/PhoB-type" evidence="3">
    <location>
        <begin position="3"/>
        <end position="101"/>
    </location>
</feature>
<dbReference type="PANTHER" id="PTHR47691">
    <property type="entry name" value="REGULATOR-RELATED"/>
    <property type="match status" value="1"/>
</dbReference>
<feature type="DNA-binding region" description="OmpR/PhoB-type" evidence="2">
    <location>
        <begin position="3"/>
        <end position="101"/>
    </location>
</feature>
<dbReference type="SMART" id="SM00862">
    <property type="entry name" value="Trans_reg_C"/>
    <property type="match status" value="1"/>
</dbReference>
<evidence type="ECO:0000256" key="1">
    <source>
        <dbReference type="ARBA" id="ARBA00023125"/>
    </source>
</evidence>
<dbReference type="CDD" id="cd00383">
    <property type="entry name" value="trans_reg_C"/>
    <property type="match status" value="1"/>
</dbReference>
<evidence type="ECO:0000259" key="3">
    <source>
        <dbReference type="PROSITE" id="PS51755"/>
    </source>
</evidence>
<dbReference type="GO" id="GO:0000160">
    <property type="term" value="P:phosphorelay signal transduction system"/>
    <property type="evidence" value="ECO:0007669"/>
    <property type="project" value="InterPro"/>
</dbReference>
<comment type="caution">
    <text evidence="4">The sequence shown here is derived from an EMBL/GenBank/DDBJ whole genome shotgun (WGS) entry which is preliminary data.</text>
</comment>
<dbReference type="Pfam" id="PF00486">
    <property type="entry name" value="Trans_reg_C"/>
    <property type="match status" value="1"/>
</dbReference>
<dbReference type="InterPro" id="IPR049052">
    <property type="entry name" value="nSTAND1"/>
</dbReference>
<dbReference type="PROSITE" id="PS51755">
    <property type="entry name" value="OMPR_PHOB"/>
    <property type="match status" value="1"/>
</dbReference>
<proteinExistence type="predicted"/>
<dbReference type="InterPro" id="IPR001867">
    <property type="entry name" value="OmpR/PhoB-type_DNA-bd"/>
</dbReference>
<dbReference type="InterPro" id="IPR027417">
    <property type="entry name" value="P-loop_NTPase"/>
</dbReference>
<accession>A0A4R2F190</accession>
<dbReference type="EMBL" id="SLWF01000043">
    <property type="protein sequence ID" value="TCN78005.1"/>
    <property type="molecule type" value="Genomic_DNA"/>
</dbReference>
<dbReference type="SUPFAM" id="SSF52540">
    <property type="entry name" value="P-loop containing nucleoside triphosphate hydrolases"/>
    <property type="match status" value="1"/>
</dbReference>
<dbReference type="OrthoDB" id="9782895at2"/>
<dbReference type="SUPFAM" id="SSF48452">
    <property type="entry name" value="TPR-like"/>
    <property type="match status" value="1"/>
</dbReference>
<dbReference type="Pfam" id="PF20703">
    <property type="entry name" value="nSTAND1"/>
    <property type="match status" value="1"/>
</dbReference>
<dbReference type="InterPro" id="IPR016032">
    <property type="entry name" value="Sig_transdc_resp-reg_C-effctor"/>
</dbReference>
<protein>
    <submittedName>
        <fullName evidence="4">DNA-binding winged helix-turn-helix (WHTH) protein</fullName>
    </submittedName>
</protein>
<dbReference type="Gene3D" id="1.10.10.10">
    <property type="entry name" value="Winged helix-like DNA-binding domain superfamily/Winged helix DNA-binding domain"/>
    <property type="match status" value="1"/>
</dbReference>
<evidence type="ECO:0000313" key="4">
    <source>
        <dbReference type="EMBL" id="TCN78005.1"/>
    </source>
</evidence>
<dbReference type="GO" id="GO:0003677">
    <property type="term" value="F:DNA binding"/>
    <property type="evidence" value="ECO:0007669"/>
    <property type="project" value="UniProtKB-UniRule"/>
</dbReference>
<evidence type="ECO:0000256" key="2">
    <source>
        <dbReference type="PROSITE-ProRule" id="PRU01091"/>
    </source>
</evidence>